<dbReference type="Pfam" id="PF13144">
    <property type="entry name" value="ChapFlgA"/>
    <property type="match status" value="1"/>
</dbReference>
<evidence type="ECO:0000256" key="1">
    <source>
        <dbReference type="RuleBase" id="RU362063"/>
    </source>
</evidence>
<dbReference type="Proteomes" id="UP000027192">
    <property type="component" value="Unassembled WGS sequence"/>
</dbReference>
<sequence length="220" mass="24760">MKLKIFYCAAYFLFCIQPLGATTKIEEQLLSYVPKFESIKYTSVEINDRSQQLLIECQIKNSDVDINASRLSYATFRVFCIDGKEILFSAKLDGIVKSLVAKNQIRRKTRLNQENASIEWVSLSNIKSDVFHSQPPDGEYYAVRNLRKGQPISLKNLTIAPVIERGWLVKAKILVSNIAISIDVKALEDGVKGDVIQVENTSSGNIFYAKVINSSTVMIE</sequence>
<dbReference type="EMBL" id="JMIB01000027">
    <property type="protein sequence ID" value="KDM90866.1"/>
    <property type="molecule type" value="Genomic_DNA"/>
</dbReference>
<dbReference type="InterPro" id="IPR017585">
    <property type="entry name" value="SAF_FlgA"/>
</dbReference>
<dbReference type="PANTHER" id="PTHR36307">
    <property type="entry name" value="FLAGELLA BASAL BODY P-RING FORMATION PROTEIN FLGA"/>
    <property type="match status" value="1"/>
</dbReference>
<dbReference type="GO" id="GO:0042597">
    <property type="term" value="C:periplasmic space"/>
    <property type="evidence" value="ECO:0007669"/>
    <property type="project" value="UniProtKB-SubCell"/>
</dbReference>
<protein>
    <recommendedName>
        <fullName evidence="1">Flagella basal body P-ring formation protein FlgA</fullName>
    </recommendedName>
</protein>
<evidence type="ECO:0000259" key="2">
    <source>
        <dbReference type="Pfam" id="PF13144"/>
    </source>
</evidence>
<organism evidence="3 4">
    <name type="scientific">Photobacterium galatheae</name>
    <dbReference type="NCBI Taxonomy" id="1654360"/>
    <lineage>
        <taxon>Bacteria</taxon>
        <taxon>Pseudomonadati</taxon>
        <taxon>Pseudomonadota</taxon>
        <taxon>Gammaproteobacteria</taxon>
        <taxon>Vibrionales</taxon>
        <taxon>Vibrionaceae</taxon>
        <taxon>Photobacterium</taxon>
    </lineage>
</organism>
<dbReference type="NCBIfam" id="TIGR03170">
    <property type="entry name" value="flgA_cterm"/>
    <property type="match status" value="1"/>
</dbReference>
<keyword evidence="1" id="KW-1005">Bacterial flagellum biogenesis</keyword>
<feature type="domain" description="Flagella basal body P-ring formation protein FlgA SAF" evidence="2">
    <location>
        <begin position="98"/>
        <end position="219"/>
    </location>
</feature>
<evidence type="ECO:0000313" key="4">
    <source>
        <dbReference type="Proteomes" id="UP000027192"/>
    </source>
</evidence>
<proteinExistence type="inferred from homology"/>
<comment type="subcellular location">
    <subcellularLocation>
        <location evidence="1">Periplasm</location>
    </subcellularLocation>
</comment>
<dbReference type="InterPro" id="IPR039246">
    <property type="entry name" value="Flagellar_FlgA"/>
</dbReference>
<comment type="caution">
    <text evidence="3">The sequence shown here is derived from an EMBL/GenBank/DDBJ whole genome shotgun (WGS) entry which is preliminary data.</text>
</comment>
<dbReference type="OrthoDB" id="1669037at2"/>
<dbReference type="Gene3D" id="2.30.30.760">
    <property type="match status" value="1"/>
</dbReference>
<dbReference type="CDD" id="cd11614">
    <property type="entry name" value="SAF_CpaB_FlgA_like"/>
    <property type="match status" value="1"/>
</dbReference>
<keyword evidence="4" id="KW-1185">Reference proteome</keyword>
<evidence type="ECO:0000313" key="3">
    <source>
        <dbReference type="EMBL" id="KDM90866.1"/>
    </source>
</evidence>
<dbReference type="STRING" id="1654360.EA58_13985"/>
<dbReference type="AlphaFoldDB" id="A0A066RP18"/>
<dbReference type="PANTHER" id="PTHR36307:SF1">
    <property type="entry name" value="FLAGELLA BASAL BODY P-RING FORMATION PROTEIN FLGA"/>
    <property type="match status" value="1"/>
</dbReference>
<gene>
    <name evidence="3" type="ORF">EA58_13985</name>
</gene>
<dbReference type="RefSeq" id="WP_036753709.1">
    <property type="nucleotide sequence ID" value="NZ_JAGSGC010000004.1"/>
</dbReference>
<comment type="function">
    <text evidence="1">Involved in the assembly process of the P-ring formation. It may associate with FlgF on the rod constituting a structure essential for the P-ring assembly or may act as a modulator protein for the P-ring assembly.</text>
</comment>
<name>A0A066RP18_9GAMM</name>
<comment type="similarity">
    <text evidence="1">Belongs to the FlgA family.</text>
</comment>
<accession>A0A066RP18</accession>
<keyword evidence="1" id="KW-0574">Periplasm</keyword>
<dbReference type="GO" id="GO:0044780">
    <property type="term" value="P:bacterial-type flagellum assembly"/>
    <property type="evidence" value="ECO:0007669"/>
    <property type="project" value="InterPro"/>
</dbReference>
<reference evidence="3 4" key="1">
    <citation type="submission" date="2014-04" db="EMBL/GenBank/DDBJ databases">
        <title>Draft genome sequence of Photobacterium halotolerans S2753: a solonamide, ngercheumicin and holomycin producer.</title>
        <authorList>
            <person name="Machado H.R."/>
            <person name="Gram L."/>
        </authorList>
    </citation>
    <scope>NUCLEOTIDE SEQUENCE [LARGE SCALE GENOMIC DNA]</scope>
    <source>
        <strain evidence="3 4">S2753</strain>
    </source>
</reference>